<organism evidence="1 2">
    <name type="scientific">Zhihengliuella flava</name>
    <dbReference type="NCBI Taxonomy" id="1285193"/>
    <lineage>
        <taxon>Bacteria</taxon>
        <taxon>Bacillati</taxon>
        <taxon>Actinomycetota</taxon>
        <taxon>Actinomycetes</taxon>
        <taxon>Micrococcales</taxon>
        <taxon>Micrococcaceae</taxon>
        <taxon>Zhihengliuella</taxon>
    </lineage>
</organism>
<reference evidence="1" key="1">
    <citation type="submission" date="2020-11" db="EMBL/GenBank/DDBJ databases">
        <title>Sequencing the genomes of 1000 actinobacteria strains.</title>
        <authorList>
            <person name="Klenk H.-P."/>
        </authorList>
    </citation>
    <scope>NUCLEOTIDE SEQUENCE</scope>
    <source>
        <strain evidence="1">DSM 26152</strain>
    </source>
</reference>
<name>A0A931D5G0_9MICC</name>
<dbReference type="EMBL" id="JADOTZ010000001">
    <property type="protein sequence ID" value="MBG6084055.1"/>
    <property type="molecule type" value="Genomic_DNA"/>
</dbReference>
<keyword evidence="2" id="KW-1185">Reference proteome</keyword>
<protein>
    <submittedName>
        <fullName evidence="1">Uncharacterized protein</fullName>
    </submittedName>
</protein>
<accession>A0A931D5G0</accession>
<evidence type="ECO:0000313" key="1">
    <source>
        <dbReference type="EMBL" id="MBG6084055.1"/>
    </source>
</evidence>
<evidence type="ECO:0000313" key="2">
    <source>
        <dbReference type="Proteomes" id="UP000625033"/>
    </source>
</evidence>
<proteinExistence type="predicted"/>
<dbReference type="Proteomes" id="UP000625033">
    <property type="component" value="Unassembled WGS sequence"/>
</dbReference>
<comment type="caution">
    <text evidence="1">The sequence shown here is derived from an EMBL/GenBank/DDBJ whole genome shotgun (WGS) entry which is preliminary data.</text>
</comment>
<gene>
    <name evidence="1" type="ORF">IW252_000822</name>
</gene>
<sequence>MEKNSKPQDLEWVVTVDEAYVGRIGDVTAQLESAGLRVERVMKRLGIVCGAADGECRAALEHVTGVASVEVQRRVRLAPPDSSLQ</sequence>
<dbReference type="AlphaFoldDB" id="A0A931D5G0"/>
<dbReference type="RefSeq" id="WP_196835414.1">
    <property type="nucleotide sequence ID" value="NZ_JADOTZ010000001.1"/>
</dbReference>